<organism evidence="2 3">
    <name type="scientific">Herbihabitans rhizosphaerae</name>
    <dbReference type="NCBI Taxonomy" id="1872711"/>
    <lineage>
        <taxon>Bacteria</taxon>
        <taxon>Bacillati</taxon>
        <taxon>Actinomycetota</taxon>
        <taxon>Actinomycetes</taxon>
        <taxon>Pseudonocardiales</taxon>
        <taxon>Pseudonocardiaceae</taxon>
        <taxon>Herbihabitans</taxon>
    </lineage>
</organism>
<dbReference type="SUPFAM" id="SSF47413">
    <property type="entry name" value="lambda repressor-like DNA-binding domains"/>
    <property type="match status" value="1"/>
</dbReference>
<dbReference type="RefSeq" id="WP_130342944.1">
    <property type="nucleotide sequence ID" value="NZ_SGWQ01000002.1"/>
</dbReference>
<dbReference type="Gene3D" id="1.10.260.40">
    <property type="entry name" value="lambda repressor-like DNA-binding domains"/>
    <property type="match status" value="1"/>
</dbReference>
<protein>
    <submittedName>
        <fullName evidence="2">Helix-turn-helix protein</fullName>
    </submittedName>
</protein>
<name>A0A4Q7L4C0_9PSEU</name>
<dbReference type="Pfam" id="PF19054">
    <property type="entry name" value="DUF5753"/>
    <property type="match status" value="1"/>
</dbReference>
<dbReference type="InterPro" id="IPR010982">
    <property type="entry name" value="Lambda_DNA-bd_dom_sf"/>
</dbReference>
<dbReference type="EMBL" id="SGWQ01000002">
    <property type="protein sequence ID" value="RZS43042.1"/>
    <property type="molecule type" value="Genomic_DNA"/>
</dbReference>
<gene>
    <name evidence="2" type="ORF">EV193_10218</name>
</gene>
<dbReference type="AlphaFoldDB" id="A0A4Q7L4C0"/>
<evidence type="ECO:0000259" key="1">
    <source>
        <dbReference type="PROSITE" id="PS50943"/>
    </source>
</evidence>
<dbReference type="SMART" id="SM00530">
    <property type="entry name" value="HTH_XRE"/>
    <property type="match status" value="1"/>
</dbReference>
<evidence type="ECO:0000313" key="3">
    <source>
        <dbReference type="Proteomes" id="UP000294257"/>
    </source>
</evidence>
<feature type="domain" description="HTH cro/C1-type" evidence="1">
    <location>
        <begin position="15"/>
        <end position="69"/>
    </location>
</feature>
<dbReference type="OrthoDB" id="4285266at2"/>
<sequence length="286" mass="32512">MDSPTLQRRRLAKALKRAREAAGMTQEQAGKAIDGAKSKISRVEAAQSGFRVTDLNVLIELYGVDEVTAARMRELARAGRRRGRWSAYRNVTPDWFTDYLDLEDDASTIRWYKPEVVPGVLQTEAYIRAVFTTAAPRRADDEVERLVRVRLERQAVLDRRRTQSHFILSESVLRRVVGNPTLMANQALHIAEIAEYSNVDVQILPFNAQTYCPASVVFTMLRFDDNPSTDVVYLEDYTDADYLDDEAPVRAYTDLWNRLSAAALGQVESQELLREIAGEHKHPKPK</sequence>
<evidence type="ECO:0000313" key="2">
    <source>
        <dbReference type="EMBL" id="RZS43042.1"/>
    </source>
</evidence>
<proteinExistence type="predicted"/>
<dbReference type="InterPro" id="IPR001387">
    <property type="entry name" value="Cro/C1-type_HTH"/>
</dbReference>
<accession>A0A4Q7L4C0</accession>
<keyword evidence="3" id="KW-1185">Reference proteome</keyword>
<dbReference type="Pfam" id="PF13560">
    <property type="entry name" value="HTH_31"/>
    <property type="match status" value="1"/>
</dbReference>
<dbReference type="InterPro" id="IPR043917">
    <property type="entry name" value="DUF5753"/>
</dbReference>
<comment type="caution">
    <text evidence="2">The sequence shown here is derived from an EMBL/GenBank/DDBJ whole genome shotgun (WGS) entry which is preliminary data.</text>
</comment>
<dbReference type="Proteomes" id="UP000294257">
    <property type="component" value="Unassembled WGS sequence"/>
</dbReference>
<dbReference type="CDD" id="cd00093">
    <property type="entry name" value="HTH_XRE"/>
    <property type="match status" value="1"/>
</dbReference>
<dbReference type="GO" id="GO:0003677">
    <property type="term" value="F:DNA binding"/>
    <property type="evidence" value="ECO:0007669"/>
    <property type="project" value="InterPro"/>
</dbReference>
<dbReference type="PROSITE" id="PS50943">
    <property type="entry name" value="HTH_CROC1"/>
    <property type="match status" value="1"/>
</dbReference>
<reference evidence="2 3" key="1">
    <citation type="submission" date="2019-02" db="EMBL/GenBank/DDBJ databases">
        <title>Genomic Encyclopedia of Type Strains, Phase IV (KMG-IV): sequencing the most valuable type-strain genomes for metagenomic binning, comparative biology and taxonomic classification.</title>
        <authorList>
            <person name="Goeker M."/>
        </authorList>
    </citation>
    <scope>NUCLEOTIDE SEQUENCE [LARGE SCALE GENOMIC DNA]</scope>
    <source>
        <strain evidence="2 3">DSM 101727</strain>
    </source>
</reference>